<comment type="caution">
    <text evidence="1">The sequence shown here is derived from an EMBL/GenBank/DDBJ whole genome shotgun (WGS) entry which is preliminary data.</text>
</comment>
<accession>A0ABT7H6M5</accession>
<dbReference type="Proteomes" id="UP001223547">
    <property type="component" value="Unassembled WGS sequence"/>
</dbReference>
<keyword evidence="2" id="KW-1185">Reference proteome</keyword>
<gene>
    <name evidence="1" type="ORF">QQF73_00120</name>
</gene>
<evidence type="ECO:0000313" key="1">
    <source>
        <dbReference type="EMBL" id="MDK9556007.1"/>
    </source>
</evidence>
<reference evidence="1 2" key="1">
    <citation type="submission" date="2023-05" db="EMBL/GenBank/DDBJ databases">
        <title>Marinobacter albus sp. nov., a marine bacterium isolated from sand in a coastal intertidal zone of huludao.</title>
        <authorList>
            <person name="Deng T."/>
        </authorList>
    </citation>
    <scope>NUCLEOTIDE SEQUENCE [LARGE SCALE GENOMIC DNA]</scope>
    <source>
        <strain evidence="1 2">M216</strain>
    </source>
</reference>
<protein>
    <submittedName>
        <fullName evidence="1">Uncharacterized protein</fullName>
    </submittedName>
</protein>
<dbReference type="RefSeq" id="WP_285366764.1">
    <property type="nucleotide sequence ID" value="NZ_JASSQD010000001.1"/>
</dbReference>
<organism evidence="1 2">
    <name type="scientific">Marinobacter albus</name>
    <dbReference type="NCBI Taxonomy" id="3030833"/>
    <lineage>
        <taxon>Bacteria</taxon>
        <taxon>Pseudomonadati</taxon>
        <taxon>Pseudomonadota</taxon>
        <taxon>Gammaproteobacteria</taxon>
        <taxon>Pseudomonadales</taxon>
        <taxon>Marinobacteraceae</taxon>
        <taxon>Marinobacter</taxon>
    </lineage>
</organism>
<dbReference type="EMBL" id="JASSQD010000001">
    <property type="protein sequence ID" value="MDK9556007.1"/>
    <property type="molecule type" value="Genomic_DNA"/>
</dbReference>
<sequence length="94" mass="10486">MNVDKAKKRIAKQVKKGFHGYPLISLEYFGKTPDTATEVVISFISEENAEPEKQTFASDRDAREDETIQSTLVKIIERADAKTVAEIEGVSRLG</sequence>
<name>A0ABT7H6M5_9GAMM</name>
<proteinExistence type="predicted"/>
<evidence type="ECO:0000313" key="2">
    <source>
        <dbReference type="Proteomes" id="UP001223547"/>
    </source>
</evidence>